<comment type="caution">
    <text evidence="2">The sequence shown here is derived from an EMBL/GenBank/DDBJ whole genome shotgun (WGS) entry which is preliminary data.</text>
</comment>
<name>A0ABC9YHS3_GRUJA</name>
<dbReference type="InterPro" id="IPR043502">
    <property type="entry name" value="DNA/RNA_pol_sf"/>
</dbReference>
<organism evidence="2 3">
    <name type="scientific">Grus japonensis</name>
    <name type="common">Japanese crane</name>
    <name type="synonym">Red-crowned crane</name>
    <dbReference type="NCBI Taxonomy" id="30415"/>
    <lineage>
        <taxon>Eukaryota</taxon>
        <taxon>Metazoa</taxon>
        <taxon>Chordata</taxon>
        <taxon>Craniata</taxon>
        <taxon>Vertebrata</taxon>
        <taxon>Euteleostomi</taxon>
        <taxon>Archelosauria</taxon>
        <taxon>Archosauria</taxon>
        <taxon>Dinosauria</taxon>
        <taxon>Saurischia</taxon>
        <taxon>Theropoda</taxon>
        <taxon>Coelurosauria</taxon>
        <taxon>Aves</taxon>
        <taxon>Neognathae</taxon>
        <taxon>Neoaves</taxon>
        <taxon>Gruiformes</taxon>
        <taxon>Gruidae</taxon>
        <taxon>Grus</taxon>
    </lineage>
</organism>
<evidence type="ECO:0000313" key="3">
    <source>
        <dbReference type="Proteomes" id="UP001623348"/>
    </source>
</evidence>
<feature type="domain" description="Reverse transcriptase" evidence="1">
    <location>
        <begin position="245"/>
        <end position="344"/>
    </location>
</feature>
<dbReference type="Pfam" id="PF00078">
    <property type="entry name" value="RVT_1"/>
    <property type="match status" value="2"/>
</dbReference>
<dbReference type="AlphaFoldDB" id="A0ABC9YHS3"/>
<dbReference type="Proteomes" id="UP001623348">
    <property type="component" value="Unassembled WGS sequence"/>
</dbReference>
<dbReference type="PANTHER" id="PTHR33395">
    <property type="entry name" value="TRANSCRIPTASE, PUTATIVE-RELATED-RELATED"/>
    <property type="match status" value="1"/>
</dbReference>
<sequence>MGEGDANRRADGVHECWSVFKNHLLEAQEQAIPLCRKSSKQGRRPAWLNRELLVELKRKKKLYDLWKQGQASQEDYRAVVRICREKTRKAKAQLELKLASVVSDNKKVFFKYVNSKRRSKENIGAILVEDAHLTNRDEEKVEAFNVVFASVFNNIDSPWATRSPESEDYECGNSDFSCVDTEIVRDQLYQLNVHKSMGPDGFPPRLLKELADITVGLLSIIYQGSWESGEVPADWKLANVIPIYKKGMREDPGNYRPVSLTSAPGKIMEKIVLGAIERHLKNNAIIRHSQHGFTKGKCCLTILTSFYDKVTLLVDEGKAVDVVFLDFSKAFDTVPHSILLDKLSKDRSSLTFTSPGPHGGLSVGGTTQQGISNPGGSWNVLAIILIFKKGKKEDLGNYRPVSLTSMPGKIMEQILLQTMLRHMENKEVIGDSQHGFTKGKSCLTNLVAFYNRVTALVDKGRATDIIYLDLCKAFGTVPHDILVSKLESVVV</sequence>
<protein>
    <submittedName>
        <fullName evidence="2">Mitochondrial enolase superfamily member 1</fullName>
    </submittedName>
</protein>
<reference evidence="2 3" key="1">
    <citation type="submission" date="2024-06" db="EMBL/GenBank/DDBJ databases">
        <title>The draft genome of Grus japonensis, version 3.</title>
        <authorList>
            <person name="Nabeshima K."/>
            <person name="Suzuki S."/>
            <person name="Onuma M."/>
        </authorList>
    </citation>
    <scope>NUCLEOTIDE SEQUENCE [LARGE SCALE GENOMIC DNA]</scope>
    <source>
        <strain evidence="2 3">451A</strain>
    </source>
</reference>
<dbReference type="SUPFAM" id="SSF56672">
    <property type="entry name" value="DNA/RNA polymerases"/>
    <property type="match status" value="1"/>
</dbReference>
<evidence type="ECO:0000259" key="1">
    <source>
        <dbReference type="Pfam" id="PF00078"/>
    </source>
</evidence>
<proteinExistence type="predicted"/>
<dbReference type="InterPro" id="IPR000477">
    <property type="entry name" value="RT_dom"/>
</dbReference>
<accession>A0ABC9YHS3</accession>
<gene>
    <name evidence="2" type="ORF">GRJ2_003429000</name>
</gene>
<dbReference type="PANTHER" id="PTHR33395:SF22">
    <property type="entry name" value="REVERSE TRANSCRIPTASE DOMAIN-CONTAINING PROTEIN"/>
    <property type="match status" value="1"/>
</dbReference>
<keyword evidence="3" id="KW-1185">Reference proteome</keyword>
<feature type="domain" description="Reverse transcriptase" evidence="1">
    <location>
        <begin position="391"/>
        <end position="489"/>
    </location>
</feature>
<dbReference type="EMBL" id="BAAFJT010000313">
    <property type="protein sequence ID" value="GAB0209633.1"/>
    <property type="molecule type" value="Genomic_DNA"/>
</dbReference>
<dbReference type="CDD" id="cd01650">
    <property type="entry name" value="RT_nLTR_like"/>
    <property type="match status" value="2"/>
</dbReference>
<evidence type="ECO:0000313" key="2">
    <source>
        <dbReference type="EMBL" id="GAB0209633.1"/>
    </source>
</evidence>